<gene>
    <name evidence="2" type="ORF">AVEN_218995_1</name>
</gene>
<dbReference type="EMBL" id="BGPR01000174">
    <property type="protein sequence ID" value="GBM01877.1"/>
    <property type="molecule type" value="Genomic_DNA"/>
</dbReference>
<reference evidence="2 3" key="1">
    <citation type="journal article" date="2019" name="Sci. Rep.">
        <title>Orb-weaving spider Araneus ventricosus genome elucidates the spidroin gene catalogue.</title>
        <authorList>
            <person name="Kono N."/>
            <person name="Nakamura H."/>
            <person name="Ohtoshi R."/>
            <person name="Moran D.A.P."/>
            <person name="Shinohara A."/>
            <person name="Yoshida Y."/>
            <person name="Fujiwara M."/>
            <person name="Mori M."/>
            <person name="Tomita M."/>
            <person name="Arakawa K."/>
        </authorList>
    </citation>
    <scope>NUCLEOTIDE SEQUENCE [LARGE SCALE GENOMIC DNA]</scope>
</reference>
<evidence type="ECO:0000313" key="3">
    <source>
        <dbReference type="Proteomes" id="UP000499080"/>
    </source>
</evidence>
<evidence type="ECO:0000313" key="2">
    <source>
        <dbReference type="EMBL" id="GBM01877.1"/>
    </source>
</evidence>
<feature type="transmembrane region" description="Helical" evidence="1">
    <location>
        <begin position="33"/>
        <end position="52"/>
    </location>
</feature>
<keyword evidence="1" id="KW-1133">Transmembrane helix</keyword>
<proteinExistence type="predicted"/>
<keyword evidence="1" id="KW-0812">Transmembrane</keyword>
<organism evidence="2 3">
    <name type="scientific">Araneus ventricosus</name>
    <name type="common">Orbweaver spider</name>
    <name type="synonym">Epeira ventricosa</name>
    <dbReference type="NCBI Taxonomy" id="182803"/>
    <lineage>
        <taxon>Eukaryota</taxon>
        <taxon>Metazoa</taxon>
        <taxon>Ecdysozoa</taxon>
        <taxon>Arthropoda</taxon>
        <taxon>Chelicerata</taxon>
        <taxon>Arachnida</taxon>
        <taxon>Araneae</taxon>
        <taxon>Araneomorphae</taxon>
        <taxon>Entelegynae</taxon>
        <taxon>Araneoidea</taxon>
        <taxon>Araneidae</taxon>
        <taxon>Araneus</taxon>
    </lineage>
</organism>
<accession>A0A4Y2CDP6</accession>
<keyword evidence="1" id="KW-0472">Membrane</keyword>
<protein>
    <submittedName>
        <fullName evidence="2">Uncharacterized protein</fullName>
    </submittedName>
</protein>
<sequence length="82" mass="9020">MGRDQLKNDFFSPPLAGSGLDIMNNIEDESPRFTFIHSFCLLSIIIFLKWALMWDQGSLTSGYGEPFSVACLANMSAASLPS</sequence>
<dbReference type="AlphaFoldDB" id="A0A4Y2CDP6"/>
<evidence type="ECO:0000256" key="1">
    <source>
        <dbReference type="SAM" id="Phobius"/>
    </source>
</evidence>
<keyword evidence="3" id="KW-1185">Reference proteome</keyword>
<dbReference type="Proteomes" id="UP000499080">
    <property type="component" value="Unassembled WGS sequence"/>
</dbReference>
<comment type="caution">
    <text evidence="2">The sequence shown here is derived from an EMBL/GenBank/DDBJ whole genome shotgun (WGS) entry which is preliminary data.</text>
</comment>
<name>A0A4Y2CDP6_ARAVE</name>